<proteinExistence type="predicted"/>
<dbReference type="PANTHER" id="PTHR46558">
    <property type="entry name" value="TRACRIPTIONAL REGULATORY PROTEIN-RELATED-RELATED"/>
    <property type="match status" value="1"/>
</dbReference>
<dbReference type="EMBL" id="CP022387">
    <property type="protein sequence ID" value="ATA90452.1"/>
    <property type="molecule type" value="Genomic_DNA"/>
</dbReference>
<protein>
    <submittedName>
        <fullName evidence="3">Transcriptional regulator</fullName>
    </submittedName>
</protein>
<dbReference type="KEGG" id="csto:CGC58_12335"/>
<dbReference type="AlphaFoldDB" id="A0A250FZ92"/>
<dbReference type="Gene3D" id="1.10.260.40">
    <property type="entry name" value="lambda repressor-like DNA-binding domains"/>
    <property type="match status" value="1"/>
</dbReference>
<dbReference type="InterPro" id="IPR010982">
    <property type="entry name" value="Lambda_DNA-bd_dom_sf"/>
</dbReference>
<dbReference type="Pfam" id="PF01381">
    <property type="entry name" value="HTH_3"/>
    <property type="match status" value="1"/>
</dbReference>
<dbReference type="InterPro" id="IPR001387">
    <property type="entry name" value="Cro/C1-type_HTH"/>
</dbReference>
<sequence length="136" mass="15867">MNIRIGQKMRVLRKQKGFSQEQIADYIHTTQSTYARIENGIGNSWVNYILPLCELFGVELEEFFRSESENIGGAKKGSRRFDELNIINELSGRLIEQYEKRIFEKDMYITELKAEVEMLRRIVGGECKINVNVNDL</sequence>
<keyword evidence="1" id="KW-0238">DNA-binding</keyword>
<dbReference type="GO" id="GO:0003677">
    <property type="term" value="F:DNA binding"/>
    <property type="evidence" value="ECO:0007669"/>
    <property type="project" value="UniProtKB-KW"/>
</dbReference>
<dbReference type="PANTHER" id="PTHR46558:SF4">
    <property type="entry name" value="DNA-BIDING PHAGE PROTEIN"/>
    <property type="match status" value="1"/>
</dbReference>
<accession>A0A250FZ92</accession>
<dbReference type="SUPFAM" id="SSF47413">
    <property type="entry name" value="lambda repressor-like DNA-binding domains"/>
    <property type="match status" value="1"/>
</dbReference>
<reference evidence="4" key="1">
    <citation type="submission" date="2017-06" db="EMBL/GenBank/DDBJ databases">
        <title>Capnocytophaga spp. assemblies.</title>
        <authorList>
            <person name="Gulvik C.A."/>
        </authorList>
    </citation>
    <scope>NUCLEOTIDE SEQUENCE [LARGE SCALE GENOMIC DNA]</scope>
    <source>
        <strain evidence="4">H2177</strain>
    </source>
</reference>
<name>A0A250FZ92_9FLAO</name>
<dbReference type="SMART" id="SM00530">
    <property type="entry name" value="HTH_XRE"/>
    <property type="match status" value="1"/>
</dbReference>
<dbReference type="CDD" id="cd00093">
    <property type="entry name" value="HTH_XRE"/>
    <property type="match status" value="1"/>
</dbReference>
<evidence type="ECO:0000313" key="3">
    <source>
        <dbReference type="EMBL" id="ATA90452.1"/>
    </source>
</evidence>
<dbReference type="OrthoDB" id="7859381at2"/>
<gene>
    <name evidence="3" type="ORF">CGC58_12335</name>
</gene>
<dbReference type="Proteomes" id="UP000217348">
    <property type="component" value="Chromosome"/>
</dbReference>
<evidence type="ECO:0000259" key="2">
    <source>
        <dbReference type="PROSITE" id="PS50943"/>
    </source>
</evidence>
<organism evidence="3 4">
    <name type="scientific">Capnocytophaga stomatis</name>
    <dbReference type="NCBI Taxonomy" id="1848904"/>
    <lineage>
        <taxon>Bacteria</taxon>
        <taxon>Pseudomonadati</taxon>
        <taxon>Bacteroidota</taxon>
        <taxon>Flavobacteriia</taxon>
        <taxon>Flavobacteriales</taxon>
        <taxon>Flavobacteriaceae</taxon>
        <taxon>Capnocytophaga</taxon>
    </lineage>
</organism>
<evidence type="ECO:0000313" key="4">
    <source>
        <dbReference type="Proteomes" id="UP000217348"/>
    </source>
</evidence>
<dbReference type="RefSeq" id="WP_095896991.1">
    <property type="nucleotide sequence ID" value="NZ_CP022387.1"/>
</dbReference>
<dbReference type="PROSITE" id="PS50943">
    <property type="entry name" value="HTH_CROC1"/>
    <property type="match status" value="1"/>
</dbReference>
<feature type="domain" description="HTH cro/C1-type" evidence="2">
    <location>
        <begin position="9"/>
        <end position="63"/>
    </location>
</feature>
<evidence type="ECO:0000256" key="1">
    <source>
        <dbReference type="ARBA" id="ARBA00023125"/>
    </source>
</evidence>